<sequence length="284" mass="32744">MQERLPPSYLRALTANQPFLDGGELHEAVVDLVKGFMLNNKLQFPGLNVPPILWAWTRDLGLPIDVYAGVLEMSRLSKEDFCYPRHRNKLQWIDYPDVLLLASIVMVTKLLFPFKALDESKMDDVEKTDTRRASPNFTTQTICMDWNKWQAVFNDSSATRPASRLSRQDIAKLRPQDVWTLTEDQMDDYMDWQQQFHLTDKEATLAGLPVQTLIRSVSRLERRWSVWDREKARAEKVLGLSTENIAEDIAEDEMLVVDGVNGTRNTRDDVHHFAHLHAPSSPPR</sequence>
<dbReference type="EMBL" id="CAWUOM010000002">
    <property type="protein sequence ID" value="CAK7262855.1"/>
    <property type="molecule type" value="Genomic_DNA"/>
</dbReference>
<dbReference type="Pfam" id="PF20645">
    <property type="entry name" value="Rrn7_cyclin_C"/>
    <property type="match status" value="1"/>
</dbReference>
<dbReference type="InterPro" id="IPR048538">
    <property type="entry name" value="Rrn7_cyclin_C"/>
</dbReference>
<comment type="caution">
    <text evidence="2">The sequence shown here is derived from an EMBL/GenBank/DDBJ whole genome shotgun (WGS) entry which is preliminary data.</text>
</comment>
<evidence type="ECO:0000313" key="2">
    <source>
        <dbReference type="EMBL" id="CAK7262855.1"/>
    </source>
</evidence>
<reference evidence="2 3" key="1">
    <citation type="submission" date="2024-01" db="EMBL/GenBank/DDBJ databases">
        <authorList>
            <person name="Allen C."/>
            <person name="Tagirdzhanova G."/>
        </authorList>
    </citation>
    <scope>NUCLEOTIDE SEQUENCE [LARGE SCALE GENOMIC DNA]</scope>
    <source>
        <strain evidence="2 3">CBS 573.63</strain>
    </source>
</reference>
<accession>A0ABP0D6I4</accession>
<name>A0ABP0D6I4_9PEZI</name>
<feature type="domain" description="Rrn7/TAF1B C-terminal cyclin" evidence="1">
    <location>
        <begin position="21"/>
        <end position="195"/>
    </location>
</feature>
<proteinExistence type="predicted"/>
<evidence type="ECO:0000259" key="1">
    <source>
        <dbReference type="Pfam" id="PF20645"/>
    </source>
</evidence>
<organism evidence="2 3">
    <name type="scientific">Sporothrix epigloea</name>
    <dbReference type="NCBI Taxonomy" id="1892477"/>
    <lineage>
        <taxon>Eukaryota</taxon>
        <taxon>Fungi</taxon>
        <taxon>Dikarya</taxon>
        <taxon>Ascomycota</taxon>
        <taxon>Pezizomycotina</taxon>
        <taxon>Sordariomycetes</taxon>
        <taxon>Sordariomycetidae</taxon>
        <taxon>Ophiostomatales</taxon>
        <taxon>Ophiostomataceae</taxon>
        <taxon>Sporothrix</taxon>
    </lineage>
</organism>
<protein>
    <recommendedName>
        <fullName evidence="1">Rrn7/TAF1B C-terminal cyclin domain-containing protein</fullName>
    </recommendedName>
</protein>
<dbReference type="Proteomes" id="UP001642501">
    <property type="component" value="Unassembled WGS sequence"/>
</dbReference>
<evidence type="ECO:0000313" key="3">
    <source>
        <dbReference type="Proteomes" id="UP001642501"/>
    </source>
</evidence>
<gene>
    <name evidence="2" type="ORF">SEPCBS57363_000257</name>
</gene>
<keyword evidence="3" id="KW-1185">Reference proteome</keyword>